<name>A0ABS0AQJ5_9GAMM</name>
<dbReference type="Gene3D" id="3.40.30.10">
    <property type="entry name" value="Glutaredoxin"/>
    <property type="match status" value="1"/>
</dbReference>
<gene>
    <name evidence="10" type="ORF">Y5W_01206</name>
</gene>
<evidence type="ECO:0000256" key="2">
    <source>
        <dbReference type="ARBA" id="ARBA00009813"/>
    </source>
</evidence>
<dbReference type="Gene3D" id="3.10.450.70">
    <property type="entry name" value="Disulphide bond isomerase, DsbC/G, N-terminal"/>
    <property type="match status" value="1"/>
</dbReference>
<dbReference type="Pfam" id="PF13098">
    <property type="entry name" value="Thioredoxin_2"/>
    <property type="match status" value="1"/>
</dbReference>
<keyword evidence="11" id="KW-1185">Reference proteome</keyword>
<dbReference type="InterPro" id="IPR012336">
    <property type="entry name" value="Thioredoxin-like_fold"/>
</dbReference>
<evidence type="ECO:0000256" key="1">
    <source>
        <dbReference type="ARBA" id="ARBA00004418"/>
    </source>
</evidence>
<dbReference type="InterPro" id="IPR009094">
    <property type="entry name" value="DiS-bond_isomerase_DsbC/G_N_sf"/>
</dbReference>
<evidence type="ECO:0000256" key="4">
    <source>
        <dbReference type="ARBA" id="ARBA00022764"/>
    </source>
</evidence>
<feature type="signal peptide" evidence="7">
    <location>
        <begin position="1"/>
        <end position="21"/>
    </location>
</feature>
<reference evidence="10 11" key="1">
    <citation type="submission" date="2012-09" db="EMBL/GenBank/DDBJ databases">
        <title>Genome Sequence of alkane-degrading Bacterium Alcanivorax sp. 521-1.</title>
        <authorList>
            <person name="Lai Q."/>
            <person name="Shao Z."/>
        </authorList>
    </citation>
    <scope>NUCLEOTIDE SEQUENCE [LARGE SCALE GENOMIC DNA]</scope>
    <source>
        <strain evidence="10 11">521-1</strain>
    </source>
</reference>
<feature type="domain" description="Thioredoxin-like fold" evidence="9">
    <location>
        <begin position="116"/>
        <end position="243"/>
    </location>
</feature>
<dbReference type="RefSeq" id="WP_194864528.1">
    <property type="nucleotide sequence ID" value="NZ_ARXX01000013.1"/>
</dbReference>
<dbReference type="Pfam" id="PF10411">
    <property type="entry name" value="DsbC_N"/>
    <property type="match status" value="1"/>
</dbReference>
<dbReference type="InterPro" id="IPR033954">
    <property type="entry name" value="DiS-bond_Isoase_DsbC/G"/>
</dbReference>
<dbReference type="EMBL" id="ARXX01000013">
    <property type="protein sequence ID" value="MBF5055912.1"/>
    <property type="molecule type" value="Genomic_DNA"/>
</dbReference>
<dbReference type="PANTHER" id="PTHR35272:SF3">
    <property type="entry name" value="THIOL:DISULFIDE INTERCHANGE PROTEIN DSBC"/>
    <property type="match status" value="1"/>
</dbReference>
<dbReference type="PANTHER" id="PTHR35272">
    <property type="entry name" value="THIOL:DISULFIDE INTERCHANGE PROTEIN DSBC-RELATED"/>
    <property type="match status" value="1"/>
</dbReference>
<keyword evidence="6 7" id="KW-0676">Redox-active center</keyword>
<evidence type="ECO:0000256" key="6">
    <source>
        <dbReference type="ARBA" id="ARBA00023284"/>
    </source>
</evidence>
<evidence type="ECO:0000256" key="3">
    <source>
        <dbReference type="ARBA" id="ARBA00022729"/>
    </source>
</evidence>
<accession>A0ABS0AQJ5</accession>
<dbReference type="InterPro" id="IPR051470">
    <property type="entry name" value="Thiol:disulfide_interchange"/>
</dbReference>
<dbReference type="SUPFAM" id="SSF52833">
    <property type="entry name" value="Thioredoxin-like"/>
    <property type="match status" value="1"/>
</dbReference>
<keyword evidence="5" id="KW-1015">Disulfide bond</keyword>
<comment type="similarity">
    <text evidence="2 7">Belongs to the thioredoxin family. DsbC subfamily.</text>
</comment>
<sequence length="245" mass="27026">MKTLTATALGLLMAATAVVHAEGEMDEKAFRAEFQEAFPRARVTAINPSPADNLVEVELNGREIVYASKDGQLIFTGDVIQMRDGDVVNLKEERYQKVRREGLAEMDKDAMITYAAEGDEKAEIYAFTDITCGYCRKLHRHIEDYTQAGITVHYLAFPRGGPTSQAAKDMRHIWCDADPRQALTAAKLNDKVSDAELADCADAVDREYQMGLDFGVRGTPAIYTAEGAQLGGYVTPEQLNQRLGL</sequence>
<evidence type="ECO:0000259" key="8">
    <source>
        <dbReference type="Pfam" id="PF10411"/>
    </source>
</evidence>
<keyword evidence="4 7" id="KW-0574">Periplasm</keyword>
<comment type="function">
    <text evidence="7">Required for disulfide bond formation in some periplasmic proteins. Acts by transferring its disulfide bond to other proteins and is reduced in the process.</text>
</comment>
<evidence type="ECO:0000256" key="7">
    <source>
        <dbReference type="RuleBase" id="RU364038"/>
    </source>
</evidence>
<proteinExistence type="inferred from homology"/>
<feature type="chain" id="PRO_5045013725" description="Thiol:disulfide interchange protein" evidence="7">
    <location>
        <begin position="22"/>
        <end position="245"/>
    </location>
</feature>
<dbReference type="SUPFAM" id="SSF54423">
    <property type="entry name" value="DsbC/DsbG N-terminal domain-like"/>
    <property type="match status" value="1"/>
</dbReference>
<organism evidence="10 11">
    <name type="scientific">Alloalcanivorax profundimaris</name>
    <dbReference type="NCBI Taxonomy" id="2735259"/>
    <lineage>
        <taxon>Bacteria</taxon>
        <taxon>Pseudomonadati</taxon>
        <taxon>Pseudomonadota</taxon>
        <taxon>Gammaproteobacteria</taxon>
        <taxon>Oceanospirillales</taxon>
        <taxon>Alcanivoracaceae</taxon>
        <taxon>Alloalcanivorax</taxon>
    </lineage>
</organism>
<dbReference type="Proteomes" id="UP000662703">
    <property type="component" value="Unassembled WGS sequence"/>
</dbReference>
<evidence type="ECO:0000313" key="10">
    <source>
        <dbReference type="EMBL" id="MBF5055912.1"/>
    </source>
</evidence>
<evidence type="ECO:0000256" key="5">
    <source>
        <dbReference type="ARBA" id="ARBA00023157"/>
    </source>
</evidence>
<evidence type="ECO:0000259" key="9">
    <source>
        <dbReference type="Pfam" id="PF13098"/>
    </source>
</evidence>
<dbReference type="InterPro" id="IPR036249">
    <property type="entry name" value="Thioredoxin-like_sf"/>
</dbReference>
<comment type="caution">
    <text evidence="10">The sequence shown here is derived from an EMBL/GenBank/DDBJ whole genome shotgun (WGS) entry which is preliminary data.</text>
</comment>
<comment type="subcellular location">
    <subcellularLocation>
        <location evidence="1 7">Periplasm</location>
    </subcellularLocation>
</comment>
<protein>
    <recommendedName>
        <fullName evidence="7">Thiol:disulfide interchange protein</fullName>
    </recommendedName>
</protein>
<feature type="domain" description="Disulphide bond isomerase DsbC/G N-terminal" evidence="8">
    <location>
        <begin position="25"/>
        <end position="89"/>
    </location>
</feature>
<evidence type="ECO:0000313" key="11">
    <source>
        <dbReference type="Proteomes" id="UP000662703"/>
    </source>
</evidence>
<keyword evidence="3 7" id="KW-0732">Signal</keyword>
<dbReference type="InterPro" id="IPR018950">
    <property type="entry name" value="DiS-bond_isomerase_DsbC/G_N"/>
</dbReference>
<dbReference type="CDD" id="cd03020">
    <property type="entry name" value="DsbA_DsbC_DsbG"/>
    <property type="match status" value="1"/>
</dbReference>